<accession>A0A803Q6Q0</accession>
<dbReference type="Gene3D" id="3.40.50.1820">
    <property type="entry name" value="alpha/beta hydrolase"/>
    <property type="match status" value="1"/>
</dbReference>
<feature type="compositionally biased region" description="Basic and acidic residues" evidence="1">
    <location>
        <begin position="110"/>
        <end position="137"/>
    </location>
</feature>
<dbReference type="AlphaFoldDB" id="A0A803Q6Q0"/>
<name>A0A803Q6Q0_CANSA</name>
<feature type="region of interest" description="Disordered" evidence="1">
    <location>
        <begin position="96"/>
        <end position="137"/>
    </location>
</feature>
<dbReference type="InterPro" id="IPR029058">
    <property type="entry name" value="AB_hydrolase_fold"/>
</dbReference>
<protein>
    <submittedName>
        <fullName evidence="2">Uncharacterized protein</fullName>
    </submittedName>
</protein>
<evidence type="ECO:0000256" key="1">
    <source>
        <dbReference type="SAM" id="MobiDB-lite"/>
    </source>
</evidence>
<evidence type="ECO:0000313" key="2">
    <source>
        <dbReference type="EnsemblPlants" id="cds.evm.model.07.843"/>
    </source>
</evidence>
<feature type="region of interest" description="Disordered" evidence="1">
    <location>
        <begin position="270"/>
        <end position="293"/>
    </location>
</feature>
<evidence type="ECO:0000313" key="3">
    <source>
        <dbReference type="Proteomes" id="UP000596661"/>
    </source>
</evidence>
<reference evidence="2" key="2">
    <citation type="submission" date="2021-03" db="UniProtKB">
        <authorList>
            <consortium name="EnsemblPlants"/>
        </authorList>
    </citation>
    <scope>IDENTIFICATION</scope>
</reference>
<organism evidence="2 3">
    <name type="scientific">Cannabis sativa</name>
    <name type="common">Hemp</name>
    <name type="synonym">Marijuana</name>
    <dbReference type="NCBI Taxonomy" id="3483"/>
    <lineage>
        <taxon>Eukaryota</taxon>
        <taxon>Viridiplantae</taxon>
        <taxon>Streptophyta</taxon>
        <taxon>Embryophyta</taxon>
        <taxon>Tracheophyta</taxon>
        <taxon>Spermatophyta</taxon>
        <taxon>Magnoliopsida</taxon>
        <taxon>eudicotyledons</taxon>
        <taxon>Gunneridae</taxon>
        <taxon>Pentapetalae</taxon>
        <taxon>rosids</taxon>
        <taxon>fabids</taxon>
        <taxon>Rosales</taxon>
        <taxon>Cannabaceae</taxon>
        <taxon>Cannabis</taxon>
    </lineage>
</organism>
<dbReference type="PANTHER" id="PTHR11005">
    <property type="entry name" value="LYSOSOMAL ACID LIPASE-RELATED"/>
    <property type="match status" value="1"/>
</dbReference>
<dbReference type="Proteomes" id="UP000596661">
    <property type="component" value="Chromosome 7"/>
</dbReference>
<dbReference type="SUPFAM" id="SSF53474">
    <property type="entry name" value="alpha/beta-Hydrolases"/>
    <property type="match status" value="1"/>
</dbReference>
<dbReference type="Gramene" id="evm.model.07.843">
    <property type="protein sequence ID" value="cds.evm.model.07.843"/>
    <property type="gene ID" value="evm.TU.07.843"/>
</dbReference>
<keyword evidence="3" id="KW-1185">Reference proteome</keyword>
<sequence length="293" mass="34467">MKRYNQATPPAYDMSKIPKDFPLFMSYGKNDYLSDVKDVEVLLETIKDHDKDKLAVQYLENYAHMDFVMGEPESLKSYIQPFNAEEAKVKDVHKNLTKRKSEPGGLANPRAHEESQKKMEFDGGKNDRNKRVQREEEPRHREFTYYIGITCSKERIFMANKHRVPFKKLPPMRKDSSKRDPNKFCKFCKDIGHTTEECTHLHLEMEDRIQRGYLGGYRREERCPKERREGAKAEHPHEAPKVIRDVRTICGGPRIGGDIRKGRDRYAWEAQQPPMVMNLEQRPSRTQKRKVTL</sequence>
<dbReference type="EMBL" id="UZAU01000649">
    <property type="status" value="NOT_ANNOTATED_CDS"/>
    <property type="molecule type" value="Genomic_DNA"/>
</dbReference>
<proteinExistence type="predicted"/>
<dbReference type="EnsemblPlants" id="evm.model.07.843">
    <property type="protein sequence ID" value="cds.evm.model.07.843"/>
    <property type="gene ID" value="evm.TU.07.843"/>
</dbReference>
<reference evidence="2" key="1">
    <citation type="submission" date="2018-11" db="EMBL/GenBank/DDBJ databases">
        <authorList>
            <person name="Grassa J C."/>
        </authorList>
    </citation>
    <scope>NUCLEOTIDE SEQUENCE [LARGE SCALE GENOMIC DNA]</scope>
</reference>